<keyword evidence="1" id="KW-0472">Membrane</keyword>
<keyword evidence="3" id="KW-1185">Reference proteome</keyword>
<feature type="transmembrane region" description="Helical" evidence="1">
    <location>
        <begin position="149"/>
        <end position="172"/>
    </location>
</feature>
<reference evidence="2 3" key="1">
    <citation type="submission" date="2014-03" db="EMBL/GenBank/DDBJ databases">
        <title>Bradyrhizobium valentinum sp. nov., isolated from effective nodules of Lupinus mariae-josephae, a lupine endemic of basic-lime soils in Eastern Spain.</title>
        <authorList>
            <person name="Duran D."/>
            <person name="Rey L."/>
            <person name="Navarro A."/>
            <person name="Busquets A."/>
            <person name="Imperial J."/>
            <person name="Ruiz-Argueso T."/>
        </authorList>
    </citation>
    <scope>NUCLEOTIDE SEQUENCE [LARGE SCALE GENOMIC DNA]</scope>
    <source>
        <strain evidence="2 3">LmjM3</strain>
    </source>
</reference>
<evidence type="ECO:0000256" key="1">
    <source>
        <dbReference type="SAM" id="Phobius"/>
    </source>
</evidence>
<keyword evidence="1" id="KW-1133">Transmembrane helix</keyword>
<dbReference type="AlphaFoldDB" id="A0A0R3LJG1"/>
<sequence length="205" mass="22407">MSKALFIFIVPTLGGLFFIGVLALVVNFFASMLGRTPYQKSVTRITKERDEAQRENAIRSDISEKEKVAYEVRIDQEFARSLDAVERLTSVANQTARWAFAASGTAGLILLAMHYFDVLKWMLASASFLTTAAFAAETPKPELTGLLPYVAAGVIALMAVSFLIALGTLMILKDTKENQARIKAADNLVKTFGGFFTGLATTLLR</sequence>
<accession>A0A0R3LJG1</accession>
<proteinExistence type="predicted"/>
<comment type="caution">
    <text evidence="2">The sequence shown here is derived from an EMBL/GenBank/DDBJ whole genome shotgun (WGS) entry which is preliminary data.</text>
</comment>
<evidence type="ECO:0000313" key="2">
    <source>
        <dbReference type="EMBL" id="KRR05491.1"/>
    </source>
</evidence>
<organism evidence="2 3">
    <name type="scientific">Bradyrhizobium valentinum</name>
    <dbReference type="NCBI Taxonomy" id="1518501"/>
    <lineage>
        <taxon>Bacteria</taxon>
        <taxon>Pseudomonadati</taxon>
        <taxon>Pseudomonadota</taxon>
        <taxon>Alphaproteobacteria</taxon>
        <taxon>Hyphomicrobiales</taxon>
        <taxon>Nitrobacteraceae</taxon>
        <taxon>Bradyrhizobium</taxon>
    </lineage>
</organism>
<protein>
    <submittedName>
        <fullName evidence="2">Uncharacterized protein</fullName>
    </submittedName>
</protein>
<gene>
    <name evidence="2" type="ORF">CP49_03125</name>
</gene>
<dbReference type="Proteomes" id="UP000051913">
    <property type="component" value="Unassembled WGS sequence"/>
</dbReference>
<feature type="transmembrane region" description="Helical" evidence="1">
    <location>
        <begin position="98"/>
        <end position="116"/>
    </location>
</feature>
<dbReference type="RefSeq" id="WP_057851448.1">
    <property type="nucleotide sequence ID" value="NZ_LLXX01000118.1"/>
</dbReference>
<keyword evidence="1" id="KW-0812">Transmembrane</keyword>
<dbReference type="EMBL" id="LLXX01000118">
    <property type="protein sequence ID" value="KRR05491.1"/>
    <property type="molecule type" value="Genomic_DNA"/>
</dbReference>
<feature type="transmembrane region" description="Helical" evidence="1">
    <location>
        <begin position="6"/>
        <end position="30"/>
    </location>
</feature>
<name>A0A0R3LJG1_9BRAD</name>
<dbReference type="STRING" id="1518501.CQ10_22740"/>
<evidence type="ECO:0000313" key="3">
    <source>
        <dbReference type="Proteomes" id="UP000051913"/>
    </source>
</evidence>